<evidence type="ECO:0000313" key="2">
    <source>
        <dbReference type="Proteomes" id="UP001060085"/>
    </source>
</evidence>
<accession>A0ACC0ATG4</accession>
<comment type="caution">
    <text evidence="1">The sequence shown here is derived from an EMBL/GenBank/DDBJ whole genome shotgun (WGS) entry which is preliminary data.</text>
</comment>
<dbReference type="Proteomes" id="UP001060085">
    <property type="component" value="Linkage Group LG05"/>
</dbReference>
<name>A0ACC0ATG4_CATRO</name>
<organism evidence="1 2">
    <name type="scientific">Catharanthus roseus</name>
    <name type="common">Madagascar periwinkle</name>
    <name type="synonym">Vinca rosea</name>
    <dbReference type="NCBI Taxonomy" id="4058"/>
    <lineage>
        <taxon>Eukaryota</taxon>
        <taxon>Viridiplantae</taxon>
        <taxon>Streptophyta</taxon>
        <taxon>Embryophyta</taxon>
        <taxon>Tracheophyta</taxon>
        <taxon>Spermatophyta</taxon>
        <taxon>Magnoliopsida</taxon>
        <taxon>eudicotyledons</taxon>
        <taxon>Gunneridae</taxon>
        <taxon>Pentapetalae</taxon>
        <taxon>asterids</taxon>
        <taxon>lamiids</taxon>
        <taxon>Gentianales</taxon>
        <taxon>Apocynaceae</taxon>
        <taxon>Rauvolfioideae</taxon>
        <taxon>Vinceae</taxon>
        <taxon>Catharanthinae</taxon>
        <taxon>Catharanthus</taxon>
    </lineage>
</organism>
<proteinExistence type="predicted"/>
<gene>
    <name evidence="1" type="ORF">M9H77_23065</name>
</gene>
<evidence type="ECO:0000313" key="1">
    <source>
        <dbReference type="EMBL" id="KAI5663742.1"/>
    </source>
</evidence>
<protein>
    <submittedName>
        <fullName evidence="1">Uncharacterized protein</fullName>
    </submittedName>
</protein>
<reference evidence="2" key="1">
    <citation type="journal article" date="2023" name="Nat. Plants">
        <title>Single-cell RNA sequencing provides a high-resolution roadmap for understanding the multicellular compartmentation of specialized metabolism.</title>
        <authorList>
            <person name="Sun S."/>
            <person name="Shen X."/>
            <person name="Li Y."/>
            <person name="Li Y."/>
            <person name="Wang S."/>
            <person name="Li R."/>
            <person name="Zhang H."/>
            <person name="Shen G."/>
            <person name="Guo B."/>
            <person name="Wei J."/>
            <person name="Xu J."/>
            <person name="St-Pierre B."/>
            <person name="Chen S."/>
            <person name="Sun C."/>
        </authorList>
    </citation>
    <scope>NUCLEOTIDE SEQUENCE [LARGE SCALE GENOMIC DNA]</scope>
</reference>
<dbReference type="EMBL" id="CM044705">
    <property type="protein sequence ID" value="KAI5663742.1"/>
    <property type="molecule type" value="Genomic_DNA"/>
</dbReference>
<keyword evidence="2" id="KW-1185">Reference proteome</keyword>
<sequence>MEKVATLEAKINELMAAKARVNGKQVAEAVGSKNSCPLEEENVEHDLVQLVVRSRGNLRDDAFQLAYKIEKDQKQPAKRFPSRVAKTTNTRKFTANTRGTNSIAASANNKFNNGINRSQMVECKRQDVNLECLNCGLG</sequence>